<dbReference type="InterPro" id="IPR039424">
    <property type="entry name" value="SBP_5"/>
</dbReference>
<comment type="subcellular location">
    <subcellularLocation>
        <location evidence="1">Periplasm</location>
    </subcellularLocation>
</comment>
<evidence type="ECO:0000259" key="4">
    <source>
        <dbReference type="Pfam" id="PF00496"/>
    </source>
</evidence>
<proteinExistence type="inferred from homology"/>
<evidence type="ECO:0000256" key="2">
    <source>
        <dbReference type="ARBA" id="ARBA00005695"/>
    </source>
</evidence>
<keyword evidence="3" id="KW-0732">Signal</keyword>
<protein>
    <submittedName>
        <fullName evidence="5">ABC transporter substrate-binding protein</fullName>
    </submittedName>
</protein>
<dbReference type="Proteomes" id="UP001061862">
    <property type="component" value="Chromosome"/>
</dbReference>
<dbReference type="RefSeq" id="WP_262171154.1">
    <property type="nucleotide sequence ID" value="NZ_CP104965.1"/>
</dbReference>
<name>A0ABY6CNF3_9HYPH</name>
<dbReference type="PANTHER" id="PTHR30290">
    <property type="entry name" value="PERIPLASMIC BINDING COMPONENT OF ABC TRANSPORTER"/>
    <property type="match status" value="1"/>
</dbReference>
<dbReference type="EMBL" id="CP104965">
    <property type="protein sequence ID" value="UXN71548.1"/>
    <property type="molecule type" value="Genomic_DNA"/>
</dbReference>
<dbReference type="InterPro" id="IPR000914">
    <property type="entry name" value="SBP_5_dom"/>
</dbReference>
<evidence type="ECO:0000313" key="6">
    <source>
        <dbReference type="Proteomes" id="UP001061862"/>
    </source>
</evidence>
<reference evidence="5 6" key="1">
    <citation type="submission" date="2022-09" db="EMBL/GenBank/DDBJ databases">
        <title>Interaction between co-microsymbionts with complementary sets of symbiotic genes in legume-rhizobium systems.</title>
        <authorList>
            <person name="Safronova V."/>
            <person name="Sazanova A."/>
            <person name="Afonin A."/>
            <person name="Chirak E."/>
        </authorList>
    </citation>
    <scope>NUCLEOTIDE SEQUENCE [LARGE SCALE GENOMIC DNA]</scope>
    <source>
        <strain evidence="5 6">A18/4-1</strain>
    </source>
</reference>
<comment type="similarity">
    <text evidence="2">Belongs to the bacterial solute-binding protein 5 family.</text>
</comment>
<dbReference type="Gene3D" id="3.40.190.10">
    <property type="entry name" value="Periplasmic binding protein-like II"/>
    <property type="match status" value="1"/>
</dbReference>
<dbReference type="Gene3D" id="3.10.105.10">
    <property type="entry name" value="Dipeptide-binding Protein, Domain 3"/>
    <property type="match status" value="1"/>
</dbReference>
<sequence length="536" mass="57033">MPQMRLPARMSRRYLLAVTGTFALMSGAPATFAQDSDTLVIARSMDVNSLDPARAFCDTCQIYLSATYETLVTLAPDNQTLVPALATSWDINPETTQFTFHLKPEAVFADGSPVEAKDVAWSLQRLLNLKGSPAFLMDGMTAIEEVDPKTVRITVAAPDSEFINKISASYAGIINSDVAIEAGAIADETAATADTAETWFFENSAGSGPFTLAGYKPESELRFARNDAYYGTKSPFSAVVITQVQDAVSQAQALESGAVDIAMQIDPDTATSISSPDVITEVVPSFNFVYVAFSPGAASAQGVLTPAVREALALAIDYDGMLEFTVGGNGFKQASPIPNGFPGTAGLPELSQDIDKAKALLAEAGFPDGLTLDAVYPNDNVYGVDLNMMMQKVQQDFAAVGVTINLQPQTYPVWRDQLTGDGIPVTAVYYAPDYYGSGQYVAYFAMIEGTPWAARAGGTTPEAVINATETDLYAKALAATGDASNALYNQIGLEMIKEKIIIPLVSPNLVLAYSSDLAGVRYSACCNLPLGEITRK</sequence>
<organism evidence="5 6">
    <name type="scientific">Devosia neptuniae</name>
    <dbReference type="NCBI Taxonomy" id="191302"/>
    <lineage>
        <taxon>Bacteria</taxon>
        <taxon>Pseudomonadati</taxon>
        <taxon>Pseudomonadota</taxon>
        <taxon>Alphaproteobacteria</taxon>
        <taxon>Hyphomicrobiales</taxon>
        <taxon>Devosiaceae</taxon>
        <taxon>Devosia</taxon>
    </lineage>
</organism>
<feature type="chain" id="PRO_5046840495" evidence="3">
    <location>
        <begin position="34"/>
        <end position="536"/>
    </location>
</feature>
<feature type="domain" description="Solute-binding protein family 5" evidence="4">
    <location>
        <begin position="80"/>
        <end position="443"/>
    </location>
</feature>
<evidence type="ECO:0000256" key="1">
    <source>
        <dbReference type="ARBA" id="ARBA00004418"/>
    </source>
</evidence>
<dbReference type="CDD" id="cd08512">
    <property type="entry name" value="PBP2_NikA_DppA_OppA_like_7"/>
    <property type="match status" value="1"/>
</dbReference>
<gene>
    <name evidence="5" type="ORF">N8A98_10355</name>
</gene>
<accession>A0ABY6CNF3</accession>
<dbReference type="SUPFAM" id="SSF53850">
    <property type="entry name" value="Periplasmic binding protein-like II"/>
    <property type="match status" value="1"/>
</dbReference>
<evidence type="ECO:0000313" key="5">
    <source>
        <dbReference type="EMBL" id="UXN71548.1"/>
    </source>
</evidence>
<keyword evidence="6" id="KW-1185">Reference proteome</keyword>
<dbReference type="Pfam" id="PF00496">
    <property type="entry name" value="SBP_bac_5"/>
    <property type="match status" value="1"/>
</dbReference>
<evidence type="ECO:0000256" key="3">
    <source>
        <dbReference type="SAM" id="SignalP"/>
    </source>
</evidence>
<feature type="signal peptide" evidence="3">
    <location>
        <begin position="1"/>
        <end position="33"/>
    </location>
</feature>